<dbReference type="SUPFAM" id="SSF88659">
    <property type="entry name" value="Sigma3 and sigma4 domains of RNA polymerase sigma factors"/>
    <property type="match status" value="1"/>
</dbReference>
<dbReference type="RefSeq" id="WP_313915288.1">
    <property type="nucleotide sequence ID" value="NZ_CP135076.1"/>
</dbReference>
<dbReference type="Gene3D" id="1.10.10.10">
    <property type="entry name" value="Winged helix-like DNA-binding domain superfamily/Winged helix DNA-binding domain"/>
    <property type="match status" value="1"/>
</dbReference>
<dbReference type="Proteomes" id="UP001302249">
    <property type="component" value="Chromosome"/>
</dbReference>
<dbReference type="Pfam" id="PF08281">
    <property type="entry name" value="Sigma70_r4_2"/>
    <property type="match status" value="1"/>
</dbReference>
<feature type="domain" description="RNA polymerase sigma factor 70 region 4 type 2" evidence="2">
    <location>
        <begin position="30"/>
        <end position="77"/>
    </location>
</feature>
<sequence>MSRASDALARSVAPLPERIEGEPDPQAVARLDAALRSLRRIDREIFLAHRLDAMSYAEIARRTGLSAAQVQRRMAWALYAISRHMDGTPLPWWRRWF</sequence>
<name>A0ABZ0B951_9SPHN</name>
<dbReference type="EMBL" id="CP135076">
    <property type="protein sequence ID" value="WNO53641.1"/>
    <property type="molecule type" value="Genomic_DNA"/>
</dbReference>
<feature type="region of interest" description="Disordered" evidence="1">
    <location>
        <begin position="1"/>
        <end position="23"/>
    </location>
</feature>
<proteinExistence type="predicted"/>
<protein>
    <submittedName>
        <fullName evidence="3">Sigma-70 region 4 domain-containing protein</fullName>
    </submittedName>
</protein>
<evidence type="ECO:0000313" key="3">
    <source>
        <dbReference type="EMBL" id="WNO53641.1"/>
    </source>
</evidence>
<dbReference type="InterPro" id="IPR036388">
    <property type="entry name" value="WH-like_DNA-bd_sf"/>
</dbReference>
<evidence type="ECO:0000259" key="2">
    <source>
        <dbReference type="Pfam" id="PF08281"/>
    </source>
</evidence>
<evidence type="ECO:0000313" key="4">
    <source>
        <dbReference type="Proteomes" id="UP001302249"/>
    </source>
</evidence>
<reference evidence="3 4" key="1">
    <citation type="submission" date="2023-09" db="EMBL/GenBank/DDBJ databases">
        <authorList>
            <person name="Rey-Velasco X."/>
        </authorList>
    </citation>
    <scope>NUCLEOTIDE SEQUENCE [LARGE SCALE GENOMIC DNA]</scope>
    <source>
        <strain evidence="3 4">W311</strain>
    </source>
</reference>
<keyword evidence="4" id="KW-1185">Reference proteome</keyword>
<organism evidence="3 4">
    <name type="scientific">Stakelama saccharophila</name>
    <dbReference type="NCBI Taxonomy" id="3075605"/>
    <lineage>
        <taxon>Bacteria</taxon>
        <taxon>Pseudomonadati</taxon>
        <taxon>Pseudomonadota</taxon>
        <taxon>Alphaproteobacteria</taxon>
        <taxon>Sphingomonadales</taxon>
        <taxon>Sphingomonadaceae</taxon>
        <taxon>Stakelama</taxon>
    </lineage>
</organism>
<accession>A0ABZ0B951</accession>
<evidence type="ECO:0000256" key="1">
    <source>
        <dbReference type="SAM" id="MobiDB-lite"/>
    </source>
</evidence>
<gene>
    <name evidence="3" type="ORF">RPR59_14580</name>
</gene>
<dbReference type="InterPro" id="IPR013324">
    <property type="entry name" value="RNA_pol_sigma_r3/r4-like"/>
</dbReference>
<dbReference type="InterPro" id="IPR013249">
    <property type="entry name" value="RNA_pol_sigma70_r4_t2"/>
</dbReference>